<sequence>MHDLIGTRTDVPAPDMGTNPQTMAWILDDYSKFHGYSSAIVTGKHPNIVTEDLGESLRKDATIGKRISGHRFLIQGFGNVGSWAALFINKKGGEIVAASEISDKI</sequence>
<reference evidence="6" key="2">
    <citation type="submission" date="2023-05" db="EMBL/GenBank/DDBJ databases">
        <authorList>
            <person name="Schelkunov M.I."/>
        </authorList>
    </citation>
    <scope>NUCLEOTIDE SEQUENCE</scope>
    <source>
        <strain evidence="6">Hsosn_3</strain>
        <tissue evidence="6">Leaf</tissue>
    </source>
</reference>
<dbReference type="InterPro" id="IPR006097">
    <property type="entry name" value="Glu/Leu/Phe/Val/Trp_DH_dimer"/>
</dbReference>
<dbReference type="InterPro" id="IPR036291">
    <property type="entry name" value="NAD(P)-bd_dom_sf"/>
</dbReference>
<dbReference type="Proteomes" id="UP001237642">
    <property type="component" value="Unassembled WGS sequence"/>
</dbReference>
<keyword evidence="3" id="KW-0520">NAD</keyword>
<dbReference type="InterPro" id="IPR046346">
    <property type="entry name" value="Aminoacid_DH-like_N_sf"/>
</dbReference>
<dbReference type="Pfam" id="PF00208">
    <property type="entry name" value="ELFV_dehydrog"/>
    <property type="match status" value="1"/>
</dbReference>
<evidence type="ECO:0000256" key="2">
    <source>
        <dbReference type="ARBA" id="ARBA00023002"/>
    </source>
</evidence>
<dbReference type="EMBL" id="JAUIZM010000009">
    <property type="protein sequence ID" value="KAK1367378.1"/>
    <property type="molecule type" value="Genomic_DNA"/>
</dbReference>
<evidence type="ECO:0000313" key="7">
    <source>
        <dbReference type="Proteomes" id="UP001237642"/>
    </source>
</evidence>
<dbReference type="GO" id="GO:0004352">
    <property type="term" value="F:glutamate dehydrogenase (NAD+) activity"/>
    <property type="evidence" value="ECO:0007669"/>
    <property type="project" value="TreeGrafter"/>
</dbReference>
<organism evidence="6 7">
    <name type="scientific">Heracleum sosnowskyi</name>
    <dbReference type="NCBI Taxonomy" id="360622"/>
    <lineage>
        <taxon>Eukaryota</taxon>
        <taxon>Viridiplantae</taxon>
        <taxon>Streptophyta</taxon>
        <taxon>Embryophyta</taxon>
        <taxon>Tracheophyta</taxon>
        <taxon>Spermatophyta</taxon>
        <taxon>Magnoliopsida</taxon>
        <taxon>eudicotyledons</taxon>
        <taxon>Gunneridae</taxon>
        <taxon>Pentapetalae</taxon>
        <taxon>asterids</taxon>
        <taxon>campanulids</taxon>
        <taxon>Apiales</taxon>
        <taxon>Apiaceae</taxon>
        <taxon>Apioideae</taxon>
        <taxon>apioid superclade</taxon>
        <taxon>Tordylieae</taxon>
        <taxon>Tordyliinae</taxon>
        <taxon>Heracleum</taxon>
    </lineage>
</organism>
<accession>A0AAD8HJB9</accession>
<evidence type="ECO:0000259" key="5">
    <source>
        <dbReference type="Pfam" id="PF02812"/>
    </source>
</evidence>
<name>A0AAD8HJB9_9APIA</name>
<dbReference type="Gene3D" id="3.40.50.720">
    <property type="entry name" value="NAD(P)-binding Rossmann-like Domain"/>
    <property type="match status" value="1"/>
</dbReference>
<comment type="caution">
    <text evidence="6">The sequence shown here is derived from an EMBL/GenBank/DDBJ whole genome shotgun (WGS) entry which is preliminary data.</text>
</comment>
<comment type="similarity">
    <text evidence="1">Belongs to the Glu/Leu/Phe/Val dehydrogenases family.</text>
</comment>
<feature type="domain" description="Glutamate/phenylalanine/leucine/valine/L-tryptophan dehydrogenase C-terminal" evidence="4">
    <location>
        <begin position="64"/>
        <end position="101"/>
    </location>
</feature>
<dbReference type="PANTHER" id="PTHR11606">
    <property type="entry name" value="GLUTAMATE DEHYDROGENASE"/>
    <property type="match status" value="1"/>
</dbReference>
<dbReference type="AlphaFoldDB" id="A0AAD8HJB9"/>
<dbReference type="SUPFAM" id="SSF51735">
    <property type="entry name" value="NAD(P)-binding Rossmann-fold domains"/>
    <property type="match status" value="1"/>
</dbReference>
<evidence type="ECO:0000256" key="1">
    <source>
        <dbReference type="ARBA" id="ARBA00006382"/>
    </source>
</evidence>
<dbReference type="Pfam" id="PF02812">
    <property type="entry name" value="ELFV_dehydrog_N"/>
    <property type="match status" value="1"/>
</dbReference>
<evidence type="ECO:0000313" key="6">
    <source>
        <dbReference type="EMBL" id="KAK1367378.1"/>
    </source>
</evidence>
<evidence type="ECO:0000259" key="4">
    <source>
        <dbReference type="Pfam" id="PF00208"/>
    </source>
</evidence>
<proteinExistence type="inferred from homology"/>
<dbReference type="InterPro" id="IPR006096">
    <property type="entry name" value="Glu/Leu/Phe/Val/Trp_DH_C"/>
</dbReference>
<reference evidence="6" key="1">
    <citation type="submission" date="2023-02" db="EMBL/GenBank/DDBJ databases">
        <title>Genome of toxic invasive species Heracleum sosnowskyi carries increased number of genes despite the absence of recent whole-genome duplications.</title>
        <authorList>
            <person name="Schelkunov M."/>
            <person name="Shtratnikova V."/>
            <person name="Makarenko M."/>
            <person name="Klepikova A."/>
            <person name="Omelchenko D."/>
            <person name="Novikova G."/>
            <person name="Obukhova E."/>
            <person name="Bogdanov V."/>
            <person name="Penin A."/>
            <person name="Logacheva M."/>
        </authorList>
    </citation>
    <scope>NUCLEOTIDE SEQUENCE</scope>
    <source>
        <strain evidence="6">Hsosn_3</strain>
        <tissue evidence="6">Leaf</tissue>
    </source>
</reference>
<dbReference type="GO" id="GO:0005739">
    <property type="term" value="C:mitochondrion"/>
    <property type="evidence" value="ECO:0007669"/>
    <property type="project" value="TreeGrafter"/>
</dbReference>
<dbReference type="SUPFAM" id="SSF53223">
    <property type="entry name" value="Aminoacid dehydrogenase-like, N-terminal domain"/>
    <property type="match status" value="1"/>
</dbReference>
<evidence type="ECO:0000256" key="3">
    <source>
        <dbReference type="ARBA" id="ARBA00023027"/>
    </source>
</evidence>
<dbReference type="Gene3D" id="3.40.50.10860">
    <property type="entry name" value="Leucine Dehydrogenase, chain A, domain 1"/>
    <property type="match status" value="1"/>
</dbReference>
<protein>
    <submittedName>
        <fullName evidence="6">Glutamate dehydrogenase</fullName>
    </submittedName>
</protein>
<dbReference type="PANTHER" id="PTHR11606:SF29">
    <property type="entry name" value="GLUTAMATE DEHYDROGENASE 3-RELATED"/>
    <property type="match status" value="1"/>
</dbReference>
<gene>
    <name evidence="6" type="ORF">POM88_042939</name>
</gene>
<dbReference type="GO" id="GO:0006538">
    <property type="term" value="P:L-glutamate catabolic process"/>
    <property type="evidence" value="ECO:0007669"/>
    <property type="project" value="TreeGrafter"/>
</dbReference>
<keyword evidence="2" id="KW-0560">Oxidoreductase</keyword>
<feature type="domain" description="Glutamate/phenylalanine/leucine/valine/L-tryptophan dehydrogenase dimerisation" evidence="5">
    <location>
        <begin position="2"/>
        <end position="32"/>
    </location>
</feature>
<keyword evidence="7" id="KW-1185">Reference proteome</keyword>